<protein>
    <submittedName>
        <fullName evidence="11">Sulfatase-like hydrolase/transferase</fullName>
    </submittedName>
</protein>
<evidence type="ECO:0000256" key="6">
    <source>
        <dbReference type="PIRSR" id="PIRSR005091-1"/>
    </source>
</evidence>
<evidence type="ECO:0000256" key="2">
    <source>
        <dbReference type="ARBA" id="ARBA00022475"/>
    </source>
</evidence>
<feature type="transmembrane region" description="Helical" evidence="9">
    <location>
        <begin position="6"/>
        <end position="29"/>
    </location>
</feature>
<keyword evidence="4 9" id="KW-1133">Transmembrane helix</keyword>
<name>A0A5D0MBN0_9BACT</name>
<dbReference type="PIRSF" id="PIRSF005091">
    <property type="entry name" value="Mmb_sulf_HI1246"/>
    <property type="match status" value="1"/>
</dbReference>
<dbReference type="InterPro" id="IPR000917">
    <property type="entry name" value="Sulfatase_N"/>
</dbReference>
<dbReference type="PANTHER" id="PTHR47371">
    <property type="entry name" value="LIPOTEICHOIC ACID SYNTHASE"/>
    <property type="match status" value="1"/>
</dbReference>
<evidence type="ECO:0000256" key="1">
    <source>
        <dbReference type="ARBA" id="ARBA00004651"/>
    </source>
</evidence>
<dbReference type="SUPFAM" id="SSF53649">
    <property type="entry name" value="Alkaline phosphatase-like"/>
    <property type="match status" value="1"/>
</dbReference>
<dbReference type="GO" id="GO:0016787">
    <property type="term" value="F:hydrolase activity"/>
    <property type="evidence" value="ECO:0007669"/>
    <property type="project" value="UniProtKB-KW"/>
</dbReference>
<dbReference type="InterPro" id="IPR012160">
    <property type="entry name" value="LtaS-like"/>
</dbReference>
<evidence type="ECO:0000256" key="4">
    <source>
        <dbReference type="ARBA" id="ARBA00022989"/>
    </source>
</evidence>
<dbReference type="Gene3D" id="3.40.720.10">
    <property type="entry name" value="Alkaline Phosphatase, subunit A"/>
    <property type="match status" value="1"/>
</dbReference>
<dbReference type="AlphaFoldDB" id="A0A5D0MBN0"/>
<feature type="binding site" evidence="8">
    <location>
        <position position="470"/>
    </location>
    <ligand>
        <name>Mn(2+)</name>
        <dbReference type="ChEBI" id="CHEBI:29035"/>
    </ligand>
</feature>
<dbReference type="InterPro" id="IPR050448">
    <property type="entry name" value="OpgB/LTA_synthase_biosynth"/>
</dbReference>
<comment type="subcellular location">
    <subcellularLocation>
        <location evidence="1">Cell membrane</location>
        <topology evidence="1">Multi-pass membrane protein</topology>
    </subcellularLocation>
</comment>
<evidence type="ECO:0000259" key="10">
    <source>
        <dbReference type="Pfam" id="PF00884"/>
    </source>
</evidence>
<feature type="transmembrane region" description="Helical" evidence="9">
    <location>
        <begin position="41"/>
        <end position="61"/>
    </location>
</feature>
<dbReference type="GO" id="GO:0005886">
    <property type="term" value="C:plasma membrane"/>
    <property type="evidence" value="ECO:0007669"/>
    <property type="project" value="UniProtKB-SubCell"/>
</dbReference>
<dbReference type="PANTHER" id="PTHR47371:SF3">
    <property type="entry name" value="PHOSPHOGLYCEROL TRANSFERASE I"/>
    <property type="match status" value="1"/>
</dbReference>
<evidence type="ECO:0000256" key="3">
    <source>
        <dbReference type="ARBA" id="ARBA00022692"/>
    </source>
</evidence>
<feature type="transmembrane region" description="Helical" evidence="9">
    <location>
        <begin position="67"/>
        <end position="88"/>
    </location>
</feature>
<evidence type="ECO:0000313" key="12">
    <source>
        <dbReference type="Proteomes" id="UP000324143"/>
    </source>
</evidence>
<dbReference type="Gene3D" id="3.30.1120.170">
    <property type="match status" value="1"/>
</dbReference>
<keyword evidence="5 9" id="KW-0472">Membrane</keyword>
<feature type="active site" evidence="6">
    <location>
        <position position="286"/>
    </location>
</feature>
<evidence type="ECO:0000256" key="9">
    <source>
        <dbReference type="SAM" id="Phobius"/>
    </source>
</evidence>
<evidence type="ECO:0000313" key="11">
    <source>
        <dbReference type="EMBL" id="TYB31127.1"/>
    </source>
</evidence>
<dbReference type="Pfam" id="PF00884">
    <property type="entry name" value="Sulfatase"/>
    <property type="match status" value="1"/>
</dbReference>
<dbReference type="GO" id="GO:0046872">
    <property type="term" value="F:metal ion binding"/>
    <property type="evidence" value="ECO:0007669"/>
    <property type="project" value="UniProtKB-KW"/>
</dbReference>
<keyword evidence="7" id="KW-0464">Manganese</keyword>
<keyword evidence="3 9" id="KW-0812">Transmembrane</keyword>
<accession>A0A5D0MBN0</accession>
<feature type="binding site" evidence="7">
    <location>
        <position position="400"/>
    </location>
    <ligand>
        <name>substrate</name>
    </ligand>
</feature>
<dbReference type="Proteomes" id="UP000324143">
    <property type="component" value="Unassembled WGS sequence"/>
</dbReference>
<reference evidence="11" key="1">
    <citation type="submission" date="2019-08" db="EMBL/GenBank/DDBJ databases">
        <title>Genomic characterization of a novel candidate phylum (ARYD3) from a high temperature, high salinity tertiary oil reservoir in north central Oklahoma, USA.</title>
        <authorList>
            <person name="Youssef N.H."/>
            <person name="Yadav A."/>
            <person name="Elshahed M.S."/>
        </authorList>
    </citation>
    <scope>NUCLEOTIDE SEQUENCE [LARGE SCALE GENOMIC DNA]</scope>
    <source>
        <strain evidence="11">ARYD3</strain>
    </source>
</reference>
<feature type="transmembrane region" description="Helical" evidence="9">
    <location>
        <begin position="150"/>
        <end position="167"/>
    </location>
</feature>
<proteinExistence type="predicted"/>
<dbReference type="InterPro" id="IPR017850">
    <property type="entry name" value="Alkaline_phosphatase_core_sf"/>
</dbReference>
<comment type="caution">
    <text evidence="11">The sequence shown here is derived from an EMBL/GenBank/DDBJ whole genome shotgun (WGS) entry which is preliminary data.</text>
</comment>
<keyword evidence="2" id="KW-1003">Cell membrane</keyword>
<evidence type="ECO:0000256" key="8">
    <source>
        <dbReference type="PIRSR" id="PIRSR005091-3"/>
    </source>
</evidence>
<feature type="domain" description="Sulfatase N-terminal" evidence="10">
    <location>
        <begin position="237"/>
        <end position="527"/>
    </location>
</feature>
<dbReference type="CDD" id="cd16015">
    <property type="entry name" value="LTA_synthase"/>
    <property type="match status" value="1"/>
</dbReference>
<feature type="binding site" evidence="8">
    <location>
        <position position="469"/>
    </location>
    <ligand>
        <name>Mn(2+)</name>
        <dbReference type="ChEBI" id="CHEBI:29035"/>
    </ligand>
</feature>
<feature type="binding site" evidence="8">
    <location>
        <position position="245"/>
    </location>
    <ligand>
        <name>Mn(2+)</name>
        <dbReference type="ChEBI" id="CHEBI:29035"/>
    </ligand>
</feature>
<feature type="transmembrane region" description="Helical" evidence="9">
    <location>
        <begin position="122"/>
        <end position="138"/>
    </location>
</feature>
<gene>
    <name evidence="11" type="ORF">FXF47_05680</name>
</gene>
<evidence type="ECO:0000256" key="7">
    <source>
        <dbReference type="PIRSR" id="PIRSR005091-2"/>
    </source>
</evidence>
<keyword evidence="7" id="KW-0479">Metal-binding</keyword>
<dbReference type="EMBL" id="VSIX01000054">
    <property type="protein sequence ID" value="TYB31127.1"/>
    <property type="molecule type" value="Genomic_DNA"/>
</dbReference>
<organism evidence="11 12">
    <name type="scientific">Candidatus Mcinerneyibacterium aminivorans</name>
    <dbReference type="NCBI Taxonomy" id="2703815"/>
    <lineage>
        <taxon>Bacteria</taxon>
        <taxon>Candidatus Macinerneyibacteriota</taxon>
        <taxon>Candidatus Mcinerneyibacteria</taxon>
        <taxon>Candidatus Mcinerneyibacteriales</taxon>
        <taxon>Candidatus Mcinerneyibacteriaceae</taxon>
        <taxon>Candidatus Mcinerneyibacterium</taxon>
    </lineage>
</organism>
<keyword evidence="12" id="KW-1185">Reference proteome</keyword>
<evidence type="ECO:0000256" key="5">
    <source>
        <dbReference type="ARBA" id="ARBA00023136"/>
    </source>
</evidence>
<sequence length="606" mass="71365">MTSKKWYKIGFIYTVFLSIIHSLLHYFYLLEIIDIDKGGDWFDLAVYPLGLSLFLIFSYLYKSKFTLKYIIPPFLLIIVFILASHYYYEYFETILNIPLFIELIQSINLGSIIHVIGVYGPILFLFLFLFLGFIYISLKIAKHAEQKRKINWKIYLLIILLLFVQPVRNIFDPARSLDDKYHQAKTRIVVNAGLPFYLIYDYMKVSNVDYGTPDLDIINSRKNKNKILKFKNNTKIKNVFFIQVESLAESVINRKINNKEIVPFFNKLAKESIYFPNFFANHIVGSADADFSVLTSILPNSNQLSYNFSLLHVKSLVNVLNHSNFNTVGFHPVRGSFFNREQAFNYLGFNKYYHYLDYENKGRGWFAKDSAFLNQSIPYLKKELSNNEKNFFYIITMQAHGPFRNHSFNLLDEKELNDIAAKYENKDSVLDSLHYFNSIYETDLAVRKFMDKMKNMGLYNNSIFFIFGDHSPEIETNELFDPRNHYPGNIENTPLFILFPRKNFSRKMNSYAEHIDLAPTLTDILNIKKSKYWLGENIFTKNKFIVLNNLDGFYLKKNLIYMKEKGIFIKSKQKFKSLSGKKSEELNNIINNFIEFSNEWFYNSGN</sequence>
<dbReference type="GO" id="GO:0016740">
    <property type="term" value="F:transferase activity"/>
    <property type="evidence" value="ECO:0007669"/>
    <property type="project" value="UniProtKB-KW"/>
</dbReference>